<name>A0ABM9A4G8_9VIBR</name>
<keyword evidence="5" id="KW-0540">Nuclease</keyword>
<dbReference type="PANTHER" id="PTHR11046">
    <property type="entry name" value="OLIGORIBONUCLEASE, MITOCHONDRIAL"/>
    <property type="match status" value="1"/>
</dbReference>
<dbReference type="InterPro" id="IPR022894">
    <property type="entry name" value="Oligoribonuclease"/>
</dbReference>
<dbReference type="InterPro" id="IPR058561">
    <property type="entry name" value="Exonuc_1_C"/>
</dbReference>
<dbReference type="InterPro" id="IPR036397">
    <property type="entry name" value="RNaseH_sf"/>
</dbReference>
<dbReference type="Pfam" id="PF00929">
    <property type="entry name" value="RNase_T"/>
    <property type="match status" value="1"/>
</dbReference>
<evidence type="ECO:0000256" key="11">
    <source>
        <dbReference type="ARBA" id="ARBA00023125"/>
    </source>
</evidence>
<dbReference type="Pfam" id="PF26016">
    <property type="entry name" value="ExoI_C"/>
    <property type="match status" value="1"/>
</dbReference>
<dbReference type="GO" id="GO:0008310">
    <property type="term" value="F:single-stranded DNA 3'-5' DNA exonuclease activity"/>
    <property type="evidence" value="ECO:0007669"/>
    <property type="project" value="UniProtKB-EC"/>
</dbReference>
<accession>A0ABM9A4G8</accession>
<dbReference type="PROSITE" id="PS51784">
    <property type="entry name" value="EXOI_SH3"/>
    <property type="match status" value="1"/>
</dbReference>
<evidence type="ECO:0000256" key="8">
    <source>
        <dbReference type="ARBA" id="ARBA00022801"/>
    </source>
</evidence>
<evidence type="ECO:0000256" key="10">
    <source>
        <dbReference type="ARBA" id="ARBA00022842"/>
    </source>
</evidence>
<evidence type="ECO:0000256" key="1">
    <source>
        <dbReference type="ARBA" id="ARBA00000563"/>
    </source>
</evidence>
<feature type="domain" description="ExoI C-terminal" evidence="16">
    <location>
        <begin position="404"/>
        <end position="519"/>
    </location>
</feature>
<evidence type="ECO:0000256" key="4">
    <source>
        <dbReference type="ARBA" id="ARBA00019900"/>
    </source>
</evidence>
<evidence type="ECO:0000256" key="5">
    <source>
        <dbReference type="ARBA" id="ARBA00022722"/>
    </source>
</evidence>
<evidence type="ECO:0000313" key="17">
    <source>
        <dbReference type="EMBL" id="CAH0539680.1"/>
    </source>
</evidence>
<comment type="catalytic activity">
    <reaction evidence="1">
        <text>Exonucleolytic cleavage in the 3'- to 5'-direction to yield nucleoside 5'-phosphates.</text>
        <dbReference type="EC" id="3.1.11.1"/>
    </reaction>
</comment>
<dbReference type="Gene3D" id="1.20.1280.70">
    <property type="entry name" value="Exonuclease ExoI, domain 3"/>
    <property type="match status" value="1"/>
</dbReference>
<dbReference type="PIRSF" id="PIRSF000977">
    <property type="entry name" value="Exodeoxyribonuclease_I"/>
    <property type="match status" value="1"/>
</dbReference>
<dbReference type="SUPFAM" id="SSF53098">
    <property type="entry name" value="Ribonuclease H-like"/>
    <property type="match status" value="1"/>
</dbReference>
<dbReference type="InterPro" id="IPR038649">
    <property type="entry name" value="EXOI_SH3_sf"/>
</dbReference>
<dbReference type="EMBL" id="CAKLDM010000002">
    <property type="protein sequence ID" value="CAH0539680.1"/>
    <property type="molecule type" value="Genomic_DNA"/>
</dbReference>
<evidence type="ECO:0000256" key="9">
    <source>
        <dbReference type="ARBA" id="ARBA00022839"/>
    </source>
</evidence>
<evidence type="ECO:0000256" key="13">
    <source>
        <dbReference type="ARBA" id="ARBA00031220"/>
    </source>
</evidence>
<dbReference type="PANTHER" id="PTHR11046:SF11">
    <property type="entry name" value="EXODEOXYRIBONUCLEASE I"/>
    <property type="match status" value="1"/>
</dbReference>
<dbReference type="InterPro" id="IPR034747">
    <property type="entry name" value="EXOI_SH3"/>
</dbReference>
<keyword evidence="10" id="KW-0460">Magnesium</keyword>
<dbReference type="CDD" id="cd06138">
    <property type="entry name" value="ExoI_N"/>
    <property type="match status" value="1"/>
</dbReference>
<evidence type="ECO:0000256" key="7">
    <source>
        <dbReference type="ARBA" id="ARBA00022763"/>
    </source>
</evidence>
<organism evidence="17 18">
    <name type="scientific">Vibrio marisflavi CECT 7928</name>
    <dbReference type="NCBI Taxonomy" id="634439"/>
    <lineage>
        <taxon>Bacteria</taxon>
        <taxon>Pseudomonadati</taxon>
        <taxon>Pseudomonadota</taxon>
        <taxon>Gammaproteobacteria</taxon>
        <taxon>Vibrionales</taxon>
        <taxon>Vibrionaceae</taxon>
        <taxon>Vibrio</taxon>
    </lineage>
</organism>
<keyword evidence="7" id="KW-0227">DNA damage</keyword>
<dbReference type="NCBIfam" id="NF008746">
    <property type="entry name" value="PRK11779.1"/>
    <property type="match status" value="1"/>
</dbReference>
<dbReference type="InterPro" id="IPR013520">
    <property type="entry name" value="Ribonucl_H"/>
</dbReference>
<dbReference type="InterPro" id="IPR013620">
    <property type="entry name" value="Exonuc_1_SH3"/>
</dbReference>
<dbReference type="Gene3D" id="3.30.1520.20">
    <property type="entry name" value="Exonuclease ExoI, domain 2"/>
    <property type="match status" value="1"/>
</dbReference>
<dbReference type="Gene3D" id="1.10.287.1240">
    <property type="match status" value="1"/>
</dbReference>
<evidence type="ECO:0000256" key="3">
    <source>
        <dbReference type="ARBA" id="ARBA00012108"/>
    </source>
</evidence>
<comment type="cofactor">
    <cofactor evidence="2">
        <name>Mg(2+)</name>
        <dbReference type="ChEBI" id="CHEBI:18420"/>
    </cofactor>
</comment>
<proteinExistence type="predicted"/>
<reference evidence="17" key="1">
    <citation type="submission" date="2021-11" db="EMBL/GenBank/DDBJ databases">
        <authorList>
            <person name="Rodrigo-Torres L."/>
            <person name="Arahal R. D."/>
            <person name="Lucena T."/>
        </authorList>
    </citation>
    <scope>NUCLEOTIDE SEQUENCE</scope>
    <source>
        <strain evidence="17">CECT 7928</strain>
    </source>
</reference>
<evidence type="ECO:0000259" key="16">
    <source>
        <dbReference type="PROSITE" id="PS51785"/>
    </source>
</evidence>
<keyword evidence="12" id="KW-0234">DNA repair</keyword>
<sequence>MEKQRHNKLRRCEFLAISKLFGRYLQSLRVNIDNRYSLTPLIRMNQMTSTTQPTFFFFDYETWGTNPAKDRPSQFAGVRTDEDFNIIGEPLVIYCQLPQDYLPSPEAALITRITPQQAQAKGLPEPEFIEKIHNELSKPNTTSLGYNSIRFDDEVTRYTCYRNFIDPYAWSWQNGNSRWDLLDVMRACHALRPEGISWPENAEGFTSFKLEDLSVANGIEHSNAHDAMADVIATIELAKKLKAAQPKLFNYFLQMRHKKKLNALIDVVNITPLMHVSGMLGRECQYTSWVAPIVWHPTNKNAVAVVDLAKDVSPLIELPTEEIKRRLYTKRDELSEDELPIPIKLVHLNKCPILAPAKTLTAENAATINIDRKRCLENLALIRQHPEIREKLTQIYSEERIYEGSDDVDTKLYDGFFSPADKASMEIIRSTAPNNLAALDISFKDPRISQLLFNYRARHFNWSLDIYEQTHWANHCRDYFERNLPDYMINLENLAHDHEQNQAKMAILKSVYQYIEQLTS</sequence>
<evidence type="ECO:0000313" key="18">
    <source>
        <dbReference type="Proteomes" id="UP000838748"/>
    </source>
</evidence>
<protein>
    <recommendedName>
        <fullName evidence="4">Exodeoxyribonuclease I</fullName>
        <ecNumber evidence="3">3.1.11.1</ecNumber>
    </recommendedName>
    <alternativeName>
        <fullName evidence="13">DNA deoxyribophosphodiesterase</fullName>
    </alternativeName>
</protein>
<dbReference type="EC" id="3.1.11.1" evidence="3"/>
<evidence type="ECO:0000256" key="2">
    <source>
        <dbReference type="ARBA" id="ARBA00001946"/>
    </source>
</evidence>
<evidence type="ECO:0000256" key="14">
    <source>
        <dbReference type="ARBA" id="ARBA00046792"/>
    </source>
</evidence>
<dbReference type="Gene3D" id="3.30.420.10">
    <property type="entry name" value="Ribonuclease H-like superfamily/Ribonuclease H"/>
    <property type="match status" value="1"/>
</dbReference>
<gene>
    <name evidence="17" type="primary">sbcB</name>
    <name evidence="17" type="ORF">VMF7928_02357</name>
</gene>
<keyword evidence="11" id="KW-0238">DNA-binding</keyword>
<dbReference type="InterPro" id="IPR012337">
    <property type="entry name" value="RNaseH-like_sf"/>
</dbReference>
<dbReference type="Pfam" id="PF08411">
    <property type="entry name" value="ExoI_SH3"/>
    <property type="match status" value="1"/>
</dbReference>
<comment type="subunit">
    <text evidence="14">Monomer. Interacts with ssb (via C-terminus); this interaction stimulates the exonuclease activity by recruiting the enzyme to its substrate.</text>
</comment>
<evidence type="ECO:0000256" key="12">
    <source>
        <dbReference type="ARBA" id="ARBA00023204"/>
    </source>
</evidence>
<dbReference type="PROSITE" id="PS51785">
    <property type="entry name" value="EXOI_C"/>
    <property type="match status" value="1"/>
</dbReference>
<evidence type="ECO:0000259" key="15">
    <source>
        <dbReference type="PROSITE" id="PS51784"/>
    </source>
</evidence>
<keyword evidence="6" id="KW-0479">Metal-binding</keyword>
<dbReference type="SMART" id="SM00479">
    <property type="entry name" value="EXOIII"/>
    <property type="match status" value="1"/>
</dbReference>
<comment type="caution">
    <text evidence="17">The sequence shown here is derived from an EMBL/GenBank/DDBJ whole genome shotgun (WGS) entry which is preliminary data.</text>
</comment>
<feature type="domain" description="ExoI SH3-like" evidence="15">
    <location>
        <begin position="246"/>
        <end position="400"/>
    </location>
</feature>
<evidence type="ECO:0000256" key="6">
    <source>
        <dbReference type="ARBA" id="ARBA00022723"/>
    </source>
</evidence>
<dbReference type="InterPro" id="IPR023607">
    <property type="entry name" value="Exodeoxyribonuclease_I"/>
</dbReference>
<keyword evidence="8 17" id="KW-0378">Hydrolase</keyword>
<keyword evidence="9" id="KW-0269">Exonuclease</keyword>
<keyword evidence="18" id="KW-1185">Reference proteome</keyword>
<dbReference type="Proteomes" id="UP000838748">
    <property type="component" value="Unassembled WGS sequence"/>
</dbReference>